<evidence type="ECO:0000313" key="2">
    <source>
        <dbReference type="Proteomes" id="UP000001307"/>
    </source>
</evidence>
<keyword evidence="2" id="KW-1185">Reference proteome</keyword>
<name>E4XNJ4_OIKDI</name>
<dbReference type="InParanoid" id="E4XNJ4"/>
<dbReference type="Proteomes" id="UP000001307">
    <property type="component" value="Unassembled WGS sequence"/>
</dbReference>
<evidence type="ECO:0000313" key="1">
    <source>
        <dbReference type="EMBL" id="CBY11432.1"/>
    </source>
</evidence>
<reference evidence="1" key="1">
    <citation type="journal article" date="2010" name="Science">
        <title>Plasticity of animal genome architecture unmasked by rapid evolution of a pelagic tunicate.</title>
        <authorList>
            <person name="Denoeud F."/>
            <person name="Henriet S."/>
            <person name="Mungpakdee S."/>
            <person name="Aury J.M."/>
            <person name="Da Silva C."/>
            <person name="Brinkmann H."/>
            <person name="Mikhaleva J."/>
            <person name="Olsen L.C."/>
            <person name="Jubin C."/>
            <person name="Canestro C."/>
            <person name="Bouquet J.M."/>
            <person name="Danks G."/>
            <person name="Poulain J."/>
            <person name="Campsteijn C."/>
            <person name="Adamski M."/>
            <person name="Cross I."/>
            <person name="Yadetie F."/>
            <person name="Muffato M."/>
            <person name="Louis A."/>
            <person name="Butcher S."/>
            <person name="Tsagkogeorga G."/>
            <person name="Konrad A."/>
            <person name="Singh S."/>
            <person name="Jensen M.F."/>
            <person name="Cong E.H."/>
            <person name="Eikeseth-Otteraa H."/>
            <person name="Noel B."/>
            <person name="Anthouard V."/>
            <person name="Porcel B.M."/>
            <person name="Kachouri-Lafond R."/>
            <person name="Nishino A."/>
            <person name="Ugolini M."/>
            <person name="Chourrout P."/>
            <person name="Nishida H."/>
            <person name="Aasland R."/>
            <person name="Huzurbazar S."/>
            <person name="Westhof E."/>
            <person name="Delsuc F."/>
            <person name="Lehrach H."/>
            <person name="Reinhardt R."/>
            <person name="Weissenbach J."/>
            <person name="Roy S.W."/>
            <person name="Artiguenave F."/>
            <person name="Postlethwait J.H."/>
            <person name="Manak J.R."/>
            <person name="Thompson E.M."/>
            <person name="Jaillon O."/>
            <person name="Du Pasquier L."/>
            <person name="Boudinot P."/>
            <person name="Liberles D.A."/>
            <person name="Volff J.N."/>
            <person name="Philippe H."/>
            <person name="Lenhard B."/>
            <person name="Roest Crollius H."/>
            <person name="Wincker P."/>
            <person name="Chourrout D."/>
        </authorList>
    </citation>
    <scope>NUCLEOTIDE SEQUENCE [LARGE SCALE GENOMIC DNA]</scope>
</reference>
<dbReference type="AlphaFoldDB" id="E4XNJ4"/>
<gene>
    <name evidence="1" type="ORF">GSOID_T00015755001</name>
</gene>
<proteinExistence type="predicted"/>
<dbReference type="EMBL" id="FN653084">
    <property type="protein sequence ID" value="CBY11432.1"/>
    <property type="molecule type" value="Genomic_DNA"/>
</dbReference>
<organism evidence="1">
    <name type="scientific">Oikopleura dioica</name>
    <name type="common">Tunicate</name>
    <dbReference type="NCBI Taxonomy" id="34765"/>
    <lineage>
        <taxon>Eukaryota</taxon>
        <taxon>Metazoa</taxon>
        <taxon>Chordata</taxon>
        <taxon>Tunicata</taxon>
        <taxon>Appendicularia</taxon>
        <taxon>Copelata</taxon>
        <taxon>Oikopleuridae</taxon>
        <taxon>Oikopleura</taxon>
    </lineage>
</organism>
<accession>E4XNJ4</accession>
<protein>
    <submittedName>
        <fullName evidence="1">Uncharacterized protein</fullName>
    </submittedName>
</protein>
<sequence length="48" mass="5856">MTKRSFVTKNLMLDFNYLSLERAQGSRNGDVDTFFYHFPKRNFWTFID</sequence>